<feature type="compositionally biased region" description="Low complexity" evidence="1">
    <location>
        <begin position="59"/>
        <end position="72"/>
    </location>
</feature>
<feature type="compositionally biased region" description="Polar residues" evidence="1">
    <location>
        <begin position="82"/>
        <end position="91"/>
    </location>
</feature>
<dbReference type="EMBL" id="KV426445">
    <property type="protein sequence ID" value="KZV80818.1"/>
    <property type="molecule type" value="Genomic_DNA"/>
</dbReference>
<evidence type="ECO:0000313" key="3">
    <source>
        <dbReference type="Proteomes" id="UP000077266"/>
    </source>
</evidence>
<dbReference type="Proteomes" id="UP000077266">
    <property type="component" value="Unassembled WGS sequence"/>
</dbReference>
<feature type="compositionally biased region" description="Acidic residues" evidence="1">
    <location>
        <begin position="114"/>
        <end position="123"/>
    </location>
</feature>
<feature type="compositionally biased region" description="Low complexity" evidence="1">
    <location>
        <begin position="30"/>
        <end position="45"/>
    </location>
</feature>
<gene>
    <name evidence="2" type="ORF">EXIGLDRAFT_845216</name>
</gene>
<reference evidence="2 3" key="1">
    <citation type="journal article" date="2016" name="Mol. Biol. Evol.">
        <title>Comparative Genomics of Early-Diverging Mushroom-Forming Fungi Provides Insights into the Origins of Lignocellulose Decay Capabilities.</title>
        <authorList>
            <person name="Nagy L.G."/>
            <person name="Riley R."/>
            <person name="Tritt A."/>
            <person name="Adam C."/>
            <person name="Daum C."/>
            <person name="Floudas D."/>
            <person name="Sun H."/>
            <person name="Yadav J.S."/>
            <person name="Pangilinan J."/>
            <person name="Larsson K.H."/>
            <person name="Matsuura K."/>
            <person name="Barry K."/>
            <person name="Labutti K."/>
            <person name="Kuo R."/>
            <person name="Ohm R.A."/>
            <person name="Bhattacharya S.S."/>
            <person name="Shirouzu T."/>
            <person name="Yoshinaga Y."/>
            <person name="Martin F.M."/>
            <person name="Grigoriev I.V."/>
            <person name="Hibbett D.S."/>
        </authorList>
    </citation>
    <scope>NUCLEOTIDE SEQUENCE [LARGE SCALE GENOMIC DNA]</scope>
    <source>
        <strain evidence="2 3">HHB12029</strain>
    </source>
</reference>
<name>A0A165BKM9_EXIGL</name>
<feature type="region of interest" description="Disordered" evidence="1">
    <location>
        <begin position="1"/>
        <end position="144"/>
    </location>
</feature>
<accession>A0A165BKM9</accession>
<organism evidence="2 3">
    <name type="scientific">Exidia glandulosa HHB12029</name>
    <dbReference type="NCBI Taxonomy" id="1314781"/>
    <lineage>
        <taxon>Eukaryota</taxon>
        <taxon>Fungi</taxon>
        <taxon>Dikarya</taxon>
        <taxon>Basidiomycota</taxon>
        <taxon>Agaricomycotina</taxon>
        <taxon>Agaricomycetes</taxon>
        <taxon>Auriculariales</taxon>
        <taxon>Exidiaceae</taxon>
        <taxon>Exidia</taxon>
    </lineage>
</organism>
<sequence length="354" mass="39125">MVLTVRRDRSWDVDAPTYMPRKRFPRPEPSRVALESRSASSRARAQTTADVIDLSTTAVESESSVVGDSDVAGPPPPPPPTVLSSQPNTSAPPHSQSSQMPPPSLFPSSLLGDESLDTFDDELPLQVPDVAPTPTPRPGLVDLPEIRDEDEPVHVEEAVEAVGSEHVPVAGPSNNGVTAQVVLKIRVPSHTDHLAVWDAQPGSFITIECDVLFENENYDRPTDFLADWELTNVGVRIFTVASPCPDGRSYIRSKKHKDYEDFTSMWGARRTTPPTKIELKGTFHLRRIGTVRIHIPVSLFDVARDRVFVLNAHVECWDRRGGGSWMEGGTRMRLESENVRFSISVLRRGIDMAP</sequence>
<dbReference type="AlphaFoldDB" id="A0A165BKM9"/>
<evidence type="ECO:0000313" key="2">
    <source>
        <dbReference type="EMBL" id="KZV80818.1"/>
    </source>
</evidence>
<proteinExistence type="predicted"/>
<feature type="compositionally biased region" description="Polar residues" evidence="1">
    <location>
        <begin position="46"/>
        <end position="58"/>
    </location>
</feature>
<dbReference type="InParanoid" id="A0A165BKM9"/>
<keyword evidence="3" id="KW-1185">Reference proteome</keyword>
<protein>
    <submittedName>
        <fullName evidence="2">Uncharacterized protein</fullName>
    </submittedName>
</protein>
<feature type="compositionally biased region" description="Basic and acidic residues" evidence="1">
    <location>
        <begin position="1"/>
        <end position="12"/>
    </location>
</feature>
<evidence type="ECO:0000256" key="1">
    <source>
        <dbReference type="SAM" id="MobiDB-lite"/>
    </source>
</evidence>